<proteinExistence type="inferred from homology"/>
<dbReference type="InterPro" id="IPR012899">
    <property type="entry name" value="LTXXQ"/>
</dbReference>
<dbReference type="Proteomes" id="UP000288096">
    <property type="component" value="Unassembled WGS sequence"/>
</dbReference>
<dbReference type="RefSeq" id="WP_124330733.1">
    <property type="nucleotide sequence ID" value="NZ_BEXT01000001.1"/>
</dbReference>
<dbReference type="Pfam" id="PF13801">
    <property type="entry name" value="Metal_resist"/>
    <property type="match status" value="1"/>
</dbReference>
<reference evidence="7" key="2">
    <citation type="submission" date="2019-01" db="EMBL/GenBank/DDBJ databases">
        <title>Genome sequence of Desulfonema ishimotonii strain Tokyo 01.</title>
        <authorList>
            <person name="Fukui M."/>
        </authorList>
    </citation>
    <scope>NUCLEOTIDE SEQUENCE [LARGE SCALE GENOMIC DNA]</scope>
    <source>
        <strain evidence="7">Tokyo 01</strain>
    </source>
</reference>
<evidence type="ECO:0000313" key="6">
    <source>
        <dbReference type="EMBL" id="GBC63689.1"/>
    </source>
</evidence>
<dbReference type="EMBL" id="BEXT01000001">
    <property type="protein sequence ID" value="GBC63689.1"/>
    <property type="molecule type" value="Genomic_DNA"/>
</dbReference>
<dbReference type="InterPro" id="IPR052211">
    <property type="entry name" value="Cpx_auxiliary_protein"/>
</dbReference>
<evidence type="ECO:0000256" key="2">
    <source>
        <dbReference type="ARBA" id="ARBA00008441"/>
    </source>
</evidence>
<name>A0A401G370_9BACT</name>
<dbReference type="InterPro" id="IPR025961">
    <property type="entry name" value="Metal_resist"/>
</dbReference>
<accession>A0A401G370</accession>
<evidence type="ECO:0000313" key="7">
    <source>
        <dbReference type="Proteomes" id="UP000288096"/>
    </source>
</evidence>
<evidence type="ECO:0000256" key="4">
    <source>
        <dbReference type="ARBA" id="ARBA00022764"/>
    </source>
</evidence>
<sequence length="184" mass="20124">MKQNRALTILMALAMILAGTATAMAGHGRGHRGDMGFGGHGHGFIGKNFVRALDLSDEQKAAVGTILKANLDTIKTRMDAVMAARENMAGVIHGDSPTEEAVRAAFSQVASAREELVVLRFTMMNQIRTDVLTPEQIEKMAARQARRAERTGKMKERHAEKWAEFVEWVDSLIPSDTGESDTSE</sequence>
<dbReference type="PANTHER" id="PTHR38102">
    <property type="entry name" value="PERIPLASMIC CHAPERONE SPY"/>
    <property type="match status" value="1"/>
</dbReference>
<keyword evidence="7" id="KW-1185">Reference proteome</keyword>
<dbReference type="GO" id="GO:0030288">
    <property type="term" value="C:outer membrane-bounded periplasmic space"/>
    <property type="evidence" value="ECO:0007669"/>
    <property type="project" value="TreeGrafter"/>
</dbReference>
<gene>
    <name evidence="6" type="ORF">DENIS_4687</name>
</gene>
<dbReference type="CDD" id="cd09916">
    <property type="entry name" value="CpxP_like"/>
    <property type="match status" value="1"/>
</dbReference>
<dbReference type="GO" id="GO:0051082">
    <property type="term" value="F:unfolded protein binding"/>
    <property type="evidence" value="ECO:0007669"/>
    <property type="project" value="TreeGrafter"/>
</dbReference>
<dbReference type="AlphaFoldDB" id="A0A401G370"/>
<keyword evidence="4" id="KW-0574">Periplasm</keyword>
<feature type="chain" id="PRO_5019016203" description="Periplasmic heavy metal sensor" evidence="5">
    <location>
        <begin position="26"/>
        <end position="184"/>
    </location>
</feature>
<dbReference type="Gene3D" id="1.20.120.1490">
    <property type="match status" value="1"/>
</dbReference>
<protein>
    <recommendedName>
        <fullName evidence="8">Periplasmic heavy metal sensor</fullName>
    </recommendedName>
</protein>
<evidence type="ECO:0000256" key="3">
    <source>
        <dbReference type="ARBA" id="ARBA00022729"/>
    </source>
</evidence>
<evidence type="ECO:0000256" key="5">
    <source>
        <dbReference type="SAM" id="SignalP"/>
    </source>
</evidence>
<feature type="signal peptide" evidence="5">
    <location>
        <begin position="1"/>
        <end position="25"/>
    </location>
</feature>
<organism evidence="6 7">
    <name type="scientific">Desulfonema ishimotonii</name>
    <dbReference type="NCBI Taxonomy" id="45657"/>
    <lineage>
        <taxon>Bacteria</taxon>
        <taxon>Pseudomonadati</taxon>
        <taxon>Thermodesulfobacteriota</taxon>
        <taxon>Desulfobacteria</taxon>
        <taxon>Desulfobacterales</taxon>
        <taxon>Desulfococcaceae</taxon>
        <taxon>Desulfonema</taxon>
    </lineage>
</organism>
<dbReference type="PANTHER" id="PTHR38102:SF1">
    <property type="entry name" value="PERIPLASMIC CHAPERONE SPY"/>
    <property type="match status" value="1"/>
</dbReference>
<comment type="caution">
    <text evidence="6">The sequence shown here is derived from an EMBL/GenBank/DDBJ whole genome shotgun (WGS) entry which is preliminary data.</text>
</comment>
<comment type="similarity">
    <text evidence="2">Belongs to the CpxP/Spy family.</text>
</comment>
<keyword evidence="3 5" id="KW-0732">Signal</keyword>
<reference evidence="7" key="1">
    <citation type="submission" date="2017-11" db="EMBL/GenBank/DDBJ databases">
        <authorList>
            <person name="Watanabe M."/>
            <person name="Kojima H."/>
        </authorList>
    </citation>
    <scope>NUCLEOTIDE SEQUENCE [LARGE SCALE GENOMIC DNA]</scope>
    <source>
        <strain evidence="7">Tokyo 01</strain>
    </source>
</reference>
<comment type="subcellular location">
    <subcellularLocation>
        <location evidence="1">Periplasm</location>
    </subcellularLocation>
</comment>
<evidence type="ECO:0008006" key="8">
    <source>
        <dbReference type="Google" id="ProtNLM"/>
    </source>
</evidence>
<evidence type="ECO:0000256" key="1">
    <source>
        <dbReference type="ARBA" id="ARBA00004418"/>
    </source>
</evidence>